<dbReference type="RefSeq" id="WP_013257759.1">
    <property type="nucleotide sequence ID" value="NC_014365.1"/>
</dbReference>
<name>E1QFG9_DESB2</name>
<dbReference type="HOGENOM" id="CLU_1882371_0_0_7"/>
<dbReference type="AlphaFoldDB" id="E1QFG9"/>
<gene>
    <name evidence="2" type="ordered locus">Deba_0935</name>
</gene>
<dbReference type="KEGG" id="dbr:Deba_0935"/>
<sequence length="135" mass="14366">MNYSLIIALCVAALAVAVVLSGFSALAWFKSRGAAQRAVELLRLADEKHKASLEIYAQASLRARVAHELLSMGPVYGALLAGVAADPDAAQQIAELLGQMQKSQIGPEVERMGQLDAQYLSELQAMLKSLGLKDA</sequence>
<proteinExistence type="predicted"/>
<keyword evidence="1" id="KW-0472">Membrane</keyword>
<evidence type="ECO:0000313" key="2">
    <source>
        <dbReference type="EMBL" id="ADK84305.1"/>
    </source>
</evidence>
<keyword evidence="3" id="KW-1185">Reference proteome</keyword>
<keyword evidence="1" id="KW-0812">Transmembrane</keyword>
<dbReference type="STRING" id="644282.Deba_0935"/>
<keyword evidence="1" id="KW-1133">Transmembrane helix</keyword>
<feature type="transmembrane region" description="Helical" evidence="1">
    <location>
        <begin position="6"/>
        <end position="29"/>
    </location>
</feature>
<dbReference type="Proteomes" id="UP000009047">
    <property type="component" value="Chromosome"/>
</dbReference>
<dbReference type="EMBL" id="CP002085">
    <property type="protein sequence ID" value="ADK84305.1"/>
    <property type="molecule type" value="Genomic_DNA"/>
</dbReference>
<protein>
    <submittedName>
        <fullName evidence="2">Uncharacterized protein</fullName>
    </submittedName>
</protein>
<accession>E1QFG9</accession>
<organism evidence="2 3">
    <name type="scientific">Desulfarculus baarsii (strain ATCC 33931 / DSM 2075 / LMG 7858 / VKM B-1802 / 2st14)</name>
    <dbReference type="NCBI Taxonomy" id="644282"/>
    <lineage>
        <taxon>Bacteria</taxon>
        <taxon>Pseudomonadati</taxon>
        <taxon>Thermodesulfobacteriota</taxon>
        <taxon>Desulfarculia</taxon>
        <taxon>Desulfarculales</taxon>
        <taxon>Desulfarculaceae</taxon>
        <taxon>Desulfarculus</taxon>
    </lineage>
</organism>
<evidence type="ECO:0000313" key="3">
    <source>
        <dbReference type="Proteomes" id="UP000009047"/>
    </source>
</evidence>
<evidence type="ECO:0000256" key="1">
    <source>
        <dbReference type="SAM" id="Phobius"/>
    </source>
</evidence>
<reference evidence="2 3" key="1">
    <citation type="journal article" date="2010" name="Stand. Genomic Sci.">
        <title>Complete genome sequence of Desulfarculus baarsii type strain (2st14).</title>
        <authorList>
            <person name="Sun H."/>
            <person name="Spring S."/>
            <person name="Lapidus A."/>
            <person name="Davenport K."/>
            <person name="Del Rio T.G."/>
            <person name="Tice H."/>
            <person name="Nolan M."/>
            <person name="Copeland A."/>
            <person name="Cheng J.F."/>
            <person name="Lucas S."/>
            <person name="Tapia R."/>
            <person name="Goodwin L."/>
            <person name="Pitluck S."/>
            <person name="Ivanova N."/>
            <person name="Pagani I."/>
            <person name="Mavromatis K."/>
            <person name="Ovchinnikova G."/>
            <person name="Pati A."/>
            <person name="Chen A."/>
            <person name="Palaniappan K."/>
            <person name="Hauser L."/>
            <person name="Chang Y.J."/>
            <person name="Jeffries C.D."/>
            <person name="Detter J.C."/>
            <person name="Han C."/>
            <person name="Rohde M."/>
            <person name="Brambilla E."/>
            <person name="Goker M."/>
            <person name="Woyke T."/>
            <person name="Bristow J."/>
            <person name="Eisen J.A."/>
            <person name="Markowitz V."/>
            <person name="Hugenholtz P."/>
            <person name="Kyrpides N.C."/>
            <person name="Klenk H.P."/>
            <person name="Land M."/>
        </authorList>
    </citation>
    <scope>NUCLEOTIDE SEQUENCE [LARGE SCALE GENOMIC DNA]</scope>
    <source>
        <strain evidence="3">ATCC 33931 / DSM 2075 / LMG 7858 / VKM B-1802 / 2st14</strain>
    </source>
</reference>